<dbReference type="EMBL" id="JAGGNH010000001">
    <property type="protein sequence ID" value="KAJ0985381.1"/>
    <property type="molecule type" value="Genomic_DNA"/>
</dbReference>
<organism evidence="3 4">
    <name type="scientific">Dioscorea zingiberensis</name>
    <dbReference type="NCBI Taxonomy" id="325984"/>
    <lineage>
        <taxon>Eukaryota</taxon>
        <taxon>Viridiplantae</taxon>
        <taxon>Streptophyta</taxon>
        <taxon>Embryophyta</taxon>
        <taxon>Tracheophyta</taxon>
        <taxon>Spermatophyta</taxon>
        <taxon>Magnoliopsida</taxon>
        <taxon>Liliopsida</taxon>
        <taxon>Dioscoreales</taxon>
        <taxon>Dioscoreaceae</taxon>
        <taxon>Dioscorea</taxon>
    </lineage>
</organism>
<feature type="region of interest" description="Disordered" evidence="2">
    <location>
        <begin position="510"/>
        <end position="535"/>
    </location>
</feature>
<accession>A0A9D5HQV9</accession>
<gene>
    <name evidence="3" type="ORF">J5N97_003737</name>
</gene>
<evidence type="ECO:0000313" key="4">
    <source>
        <dbReference type="Proteomes" id="UP001085076"/>
    </source>
</evidence>
<comment type="caution">
    <text evidence="3">The sequence shown here is derived from an EMBL/GenBank/DDBJ whole genome shotgun (WGS) entry which is preliminary data.</text>
</comment>
<dbReference type="SUPFAM" id="SSF57997">
    <property type="entry name" value="Tropomyosin"/>
    <property type="match status" value="1"/>
</dbReference>
<feature type="coiled-coil region" evidence="1">
    <location>
        <begin position="289"/>
        <end position="337"/>
    </location>
</feature>
<keyword evidence="1" id="KW-0175">Coiled coil</keyword>
<reference evidence="3" key="1">
    <citation type="submission" date="2021-03" db="EMBL/GenBank/DDBJ databases">
        <authorList>
            <person name="Li Z."/>
            <person name="Yang C."/>
        </authorList>
    </citation>
    <scope>NUCLEOTIDE SEQUENCE</scope>
    <source>
        <strain evidence="3">Dzin_1.0</strain>
        <tissue evidence="3">Leaf</tissue>
    </source>
</reference>
<protein>
    <submittedName>
        <fullName evidence="3">Uncharacterized protein</fullName>
    </submittedName>
</protein>
<evidence type="ECO:0000256" key="1">
    <source>
        <dbReference type="SAM" id="Coils"/>
    </source>
</evidence>
<feature type="compositionally biased region" description="Acidic residues" evidence="2">
    <location>
        <begin position="514"/>
        <end position="524"/>
    </location>
</feature>
<evidence type="ECO:0000313" key="3">
    <source>
        <dbReference type="EMBL" id="KAJ0985381.1"/>
    </source>
</evidence>
<feature type="compositionally biased region" description="Polar residues" evidence="2">
    <location>
        <begin position="112"/>
        <end position="128"/>
    </location>
</feature>
<dbReference type="AlphaFoldDB" id="A0A9D5HQV9"/>
<proteinExistence type="predicted"/>
<evidence type="ECO:0000256" key="2">
    <source>
        <dbReference type="SAM" id="MobiDB-lite"/>
    </source>
</evidence>
<dbReference type="Proteomes" id="UP001085076">
    <property type="component" value="Miscellaneous, Linkage group lg01"/>
</dbReference>
<reference evidence="3" key="2">
    <citation type="journal article" date="2022" name="Hortic Res">
        <title>The genome of Dioscorea zingiberensis sheds light on the biosynthesis, origin and evolution of the medicinally important diosgenin saponins.</title>
        <authorList>
            <person name="Li Y."/>
            <person name="Tan C."/>
            <person name="Li Z."/>
            <person name="Guo J."/>
            <person name="Li S."/>
            <person name="Chen X."/>
            <person name="Wang C."/>
            <person name="Dai X."/>
            <person name="Yang H."/>
            <person name="Song W."/>
            <person name="Hou L."/>
            <person name="Xu J."/>
            <person name="Tong Z."/>
            <person name="Xu A."/>
            <person name="Yuan X."/>
            <person name="Wang W."/>
            <person name="Yang Q."/>
            <person name="Chen L."/>
            <person name="Sun Z."/>
            <person name="Wang K."/>
            <person name="Pan B."/>
            <person name="Chen J."/>
            <person name="Bao Y."/>
            <person name="Liu F."/>
            <person name="Qi X."/>
            <person name="Gang D.R."/>
            <person name="Wen J."/>
            <person name="Li J."/>
        </authorList>
    </citation>
    <scope>NUCLEOTIDE SEQUENCE</scope>
    <source>
        <strain evidence="3">Dzin_1.0</strain>
    </source>
</reference>
<feature type="compositionally biased region" description="Gly residues" evidence="2">
    <location>
        <begin position="526"/>
        <end position="535"/>
    </location>
</feature>
<name>A0A9D5HQV9_9LILI</name>
<feature type="coiled-coil region" evidence="1">
    <location>
        <begin position="380"/>
        <end position="435"/>
    </location>
</feature>
<feature type="region of interest" description="Disordered" evidence="2">
    <location>
        <begin position="71"/>
        <end position="128"/>
    </location>
</feature>
<feature type="compositionally biased region" description="Basic and acidic residues" evidence="2">
    <location>
        <begin position="71"/>
        <end position="80"/>
    </location>
</feature>
<dbReference type="Gene3D" id="1.10.287.1490">
    <property type="match status" value="1"/>
</dbReference>
<sequence>MEKRDLNEVKKGEYDKLLECFDLRVDSYLTSDVLQASGLYTMLDKRPVNPQAAAGNLLSIVRAKEAQLRASKLEKRKKSESSQATTIEEPPQKKRGATRGKNLNLAPEARGKTSQASSGVPVTEPSDSISKGVLRKVGTLVAPPTTAVEEDSTLTPIEEVDSDDAVSISSRRFCVRSTPSVPPAIAVPEPQAREDVPRDAVGGLSPAHLILEEIEPAPEQTVPLRRSKRGRLRVEEPAELTTSDEIAANLRITAISESQPSPILSDRAARLLEERRDLRLALSLREGDYQNLKDELFALKAERDKIQASLDSFGRKCQKLLDEKMKLEGKIRPLEDEIRRYRAAADEMIKNQGALEDRCKLVEGKWGQLSETYGKTASELVQIKEQVRTLTEENNKLQRDLDSKSILLNEANHLIVSLEAEKERLSSEVVSHQETLSPCSDQIKEAEAICTSEKAGGYDLGFLAGSTDAVRVLRELVLLVVPEETLKTLPVDFSSLTYKRGLKYLTGEDRTADSENEWIEDPSSGEEGGAGAEGD</sequence>
<keyword evidence="4" id="KW-1185">Reference proteome</keyword>